<feature type="repeat" description="ANK" evidence="4">
    <location>
        <begin position="31"/>
        <end position="63"/>
    </location>
</feature>
<feature type="repeat" description="ANK" evidence="4">
    <location>
        <begin position="233"/>
        <end position="265"/>
    </location>
</feature>
<feature type="repeat" description="ANK" evidence="4">
    <location>
        <begin position="166"/>
        <end position="198"/>
    </location>
</feature>
<evidence type="ECO:0000256" key="1">
    <source>
        <dbReference type="ARBA" id="ARBA00022737"/>
    </source>
</evidence>
<evidence type="ECO:0000256" key="5">
    <source>
        <dbReference type="PROSITE-ProRule" id="PRU00104"/>
    </source>
</evidence>
<evidence type="ECO:0000256" key="3">
    <source>
        <dbReference type="ARBA" id="ARBA00023043"/>
    </source>
</evidence>
<dbReference type="PANTHER" id="PTHR24198">
    <property type="entry name" value="ANKYRIN REPEAT AND PROTEIN KINASE DOMAIN-CONTAINING PROTEIN"/>
    <property type="match status" value="1"/>
</dbReference>
<protein>
    <submittedName>
        <fullName evidence="7">Ankyrin repeat-containing domain protein</fullName>
    </submittedName>
</protein>
<evidence type="ECO:0000313" key="8">
    <source>
        <dbReference type="Proteomes" id="UP001610432"/>
    </source>
</evidence>
<reference evidence="7 8" key="1">
    <citation type="submission" date="2024-07" db="EMBL/GenBank/DDBJ databases">
        <title>Section-level genome sequencing and comparative genomics of Aspergillus sections Usti and Cavernicolus.</title>
        <authorList>
            <consortium name="Lawrence Berkeley National Laboratory"/>
            <person name="Nybo J.L."/>
            <person name="Vesth T.C."/>
            <person name="Theobald S."/>
            <person name="Frisvad J.C."/>
            <person name="Larsen T.O."/>
            <person name="Kjaerboelling I."/>
            <person name="Rothschild-Mancinelli K."/>
            <person name="Lyhne E.K."/>
            <person name="Kogle M.E."/>
            <person name="Barry K."/>
            <person name="Clum A."/>
            <person name="Na H."/>
            <person name="Ledsgaard L."/>
            <person name="Lin J."/>
            <person name="Lipzen A."/>
            <person name="Kuo A."/>
            <person name="Riley R."/>
            <person name="Mondo S."/>
            <person name="Labutti K."/>
            <person name="Haridas S."/>
            <person name="Pangalinan J."/>
            <person name="Salamov A.A."/>
            <person name="Simmons B.A."/>
            <person name="Magnuson J.K."/>
            <person name="Chen J."/>
            <person name="Drula E."/>
            <person name="Henrissat B."/>
            <person name="Wiebenga A."/>
            <person name="Lubbers R.J."/>
            <person name="Gomes A.C."/>
            <person name="Macurrencykelacurrency M.R."/>
            <person name="Stajich J."/>
            <person name="Grigoriev I.V."/>
            <person name="Mortensen U.H."/>
            <person name="De Vries R.P."/>
            <person name="Baker S.E."/>
            <person name="Andersen M.R."/>
        </authorList>
    </citation>
    <scope>NUCLEOTIDE SEQUENCE [LARGE SCALE GENOMIC DNA]</scope>
    <source>
        <strain evidence="7 8">CBS 449.75</strain>
    </source>
</reference>
<dbReference type="InterPro" id="IPR036770">
    <property type="entry name" value="Ankyrin_rpt-contain_sf"/>
</dbReference>
<keyword evidence="1" id="KW-0677">Repeat</keyword>
<dbReference type="SUPFAM" id="SSF48403">
    <property type="entry name" value="Ankyrin repeat"/>
    <property type="match status" value="1"/>
</dbReference>
<feature type="repeat" description="ANK" evidence="4">
    <location>
        <begin position="200"/>
        <end position="232"/>
    </location>
</feature>
<dbReference type="SMART" id="SM00248">
    <property type="entry name" value="ANK"/>
    <property type="match status" value="9"/>
</dbReference>
<feature type="repeat" description="ANK" evidence="4">
    <location>
        <begin position="65"/>
        <end position="97"/>
    </location>
</feature>
<dbReference type="SMART" id="SM00119">
    <property type="entry name" value="HECTc"/>
    <property type="match status" value="1"/>
</dbReference>
<feature type="repeat" description="ANK" evidence="4">
    <location>
        <begin position="98"/>
        <end position="130"/>
    </location>
</feature>
<evidence type="ECO:0000313" key="7">
    <source>
        <dbReference type="EMBL" id="KAL2871752.1"/>
    </source>
</evidence>
<dbReference type="PANTHER" id="PTHR24198:SF165">
    <property type="entry name" value="ANKYRIN REPEAT-CONTAINING PROTEIN-RELATED"/>
    <property type="match status" value="1"/>
</dbReference>
<dbReference type="GeneID" id="98143166"/>
<keyword evidence="3 4" id="KW-0040">ANK repeat</keyword>
<gene>
    <name evidence="7" type="ORF">BJX67DRAFT_342937</name>
</gene>
<evidence type="ECO:0000256" key="2">
    <source>
        <dbReference type="ARBA" id="ARBA00022786"/>
    </source>
</evidence>
<feature type="repeat" description="ANK" evidence="4">
    <location>
        <begin position="131"/>
        <end position="163"/>
    </location>
</feature>
<comment type="caution">
    <text evidence="7">The sequence shown here is derived from an EMBL/GenBank/DDBJ whole genome shotgun (WGS) entry which is preliminary data.</text>
</comment>
<dbReference type="SUPFAM" id="SSF56204">
    <property type="entry name" value="Hect, E3 ligase catalytic domain"/>
    <property type="match status" value="1"/>
</dbReference>
<dbReference type="PRINTS" id="PR01415">
    <property type="entry name" value="ANKYRIN"/>
</dbReference>
<dbReference type="Gene3D" id="3.90.1750.10">
    <property type="entry name" value="Hect, E3 ligase catalytic domains"/>
    <property type="match status" value="1"/>
</dbReference>
<dbReference type="Proteomes" id="UP001610432">
    <property type="component" value="Unassembled WGS sequence"/>
</dbReference>
<keyword evidence="8" id="KW-1185">Reference proteome</keyword>
<sequence>MPLSREELQRLQEYCVRYPDGTLDPESISPQGASALTRAVCRRDATAVQALLKSGADLESIPQTGGAPPLLHAVRSDDIAITKLLLDHGANIHATDTGGLTALHSAVAGNRNDIAQLLVERGADTRARFENGATALHVAACMDNMTIMDLLLRNGAEIEAKAISPCGQTPLHSAVVEGKAGAVRFLVRAGADVNARVESASVTALHAAAGLGHTTVAHILLSAGADTSIQDDQGCTPLHLAVQMDLPSISTELLRRGALPNAADGNKWTPLHYAAREGNITIASKLVAYGADVSKRDANNMTAGQVAERFGSEDIVRLLVQYSSDSTHHRVGSDGVDEMDISPNEAELALSQKSYNLKVLHVFSLPMFSSFVADIHLTVQGVSIFEAVYPAIMLRDGSVLKRLSTIRFNGEDSNGNVSLGTVCSRLMNEAFDPRLQLFTPCQASNKREINPLSGKSADHVDRFKFLGRILGLAVFNCFVLPLPWPTAMYKILLKRSMSFEDVREYHADLYERMEYILRNDVESIPDLTFSVRDERETGHATVDLISGGKRTKVTNQNKRKYVDLLADWRIRERVSEQMTALSMGFDSVIVPGVLEEFNEHEFRRLLNGSNEA</sequence>
<dbReference type="Pfam" id="PF13637">
    <property type="entry name" value="Ank_4"/>
    <property type="match status" value="1"/>
</dbReference>
<dbReference type="Gene3D" id="1.25.40.20">
    <property type="entry name" value="Ankyrin repeat-containing domain"/>
    <property type="match status" value="3"/>
</dbReference>
<name>A0ABR4M583_9EURO</name>
<feature type="repeat" description="ANK" evidence="4">
    <location>
        <begin position="266"/>
        <end position="298"/>
    </location>
</feature>
<dbReference type="PROSITE" id="PS50237">
    <property type="entry name" value="HECT"/>
    <property type="match status" value="1"/>
</dbReference>
<proteinExistence type="predicted"/>
<comment type="caution">
    <text evidence="5">Lacks conserved residue(s) required for the propagation of feature annotation.</text>
</comment>
<evidence type="ECO:0000259" key="6">
    <source>
        <dbReference type="PROSITE" id="PS50237"/>
    </source>
</evidence>
<dbReference type="Gene3D" id="3.30.2160.10">
    <property type="entry name" value="Hect, E3 ligase catalytic domain"/>
    <property type="match status" value="1"/>
</dbReference>
<dbReference type="PROSITE" id="PS50088">
    <property type="entry name" value="ANK_REPEAT"/>
    <property type="match status" value="8"/>
</dbReference>
<evidence type="ECO:0000256" key="4">
    <source>
        <dbReference type="PROSITE-ProRule" id="PRU00023"/>
    </source>
</evidence>
<dbReference type="InterPro" id="IPR000569">
    <property type="entry name" value="HECT_dom"/>
</dbReference>
<organism evidence="7 8">
    <name type="scientific">Aspergillus lucknowensis</name>
    <dbReference type="NCBI Taxonomy" id="176173"/>
    <lineage>
        <taxon>Eukaryota</taxon>
        <taxon>Fungi</taxon>
        <taxon>Dikarya</taxon>
        <taxon>Ascomycota</taxon>
        <taxon>Pezizomycotina</taxon>
        <taxon>Eurotiomycetes</taxon>
        <taxon>Eurotiomycetidae</taxon>
        <taxon>Eurotiales</taxon>
        <taxon>Aspergillaceae</taxon>
        <taxon>Aspergillus</taxon>
        <taxon>Aspergillus subgen. Nidulantes</taxon>
    </lineage>
</organism>
<keyword evidence="2 5" id="KW-0833">Ubl conjugation pathway</keyword>
<dbReference type="PROSITE" id="PS50297">
    <property type="entry name" value="ANK_REP_REGION"/>
    <property type="match status" value="7"/>
</dbReference>
<dbReference type="RefSeq" id="XP_070890731.1">
    <property type="nucleotide sequence ID" value="XM_071028094.1"/>
</dbReference>
<dbReference type="Pfam" id="PF00023">
    <property type="entry name" value="Ank"/>
    <property type="match status" value="1"/>
</dbReference>
<dbReference type="Pfam" id="PF12796">
    <property type="entry name" value="Ank_2"/>
    <property type="match status" value="2"/>
</dbReference>
<dbReference type="InterPro" id="IPR035983">
    <property type="entry name" value="Hect_E3_ubiquitin_ligase"/>
</dbReference>
<accession>A0ABR4M583</accession>
<dbReference type="EMBL" id="JBFXLQ010000003">
    <property type="protein sequence ID" value="KAL2871752.1"/>
    <property type="molecule type" value="Genomic_DNA"/>
</dbReference>
<feature type="domain" description="HECT" evidence="6">
    <location>
        <begin position="426"/>
        <end position="612"/>
    </location>
</feature>
<dbReference type="InterPro" id="IPR002110">
    <property type="entry name" value="Ankyrin_rpt"/>
</dbReference>
<dbReference type="Pfam" id="PF00632">
    <property type="entry name" value="HECT"/>
    <property type="match status" value="1"/>
</dbReference>